<keyword evidence="1" id="KW-1133">Transmembrane helix</keyword>
<keyword evidence="1" id="KW-0472">Membrane</keyword>
<dbReference type="EMBL" id="MCGH01000002">
    <property type="protein sequence ID" value="ODM07090.1"/>
    <property type="molecule type" value="Genomic_DNA"/>
</dbReference>
<organism evidence="3 4">
    <name type="scientific">Eisenbergiella tayi</name>
    <dbReference type="NCBI Taxonomy" id="1432052"/>
    <lineage>
        <taxon>Bacteria</taxon>
        <taxon>Bacillati</taxon>
        <taxon>Bacillota</taxon>
        <taxon>Clostridia</taxon>
        <taxon>Lachnospirales</taxon>
        <taxon>Lachnospiraceae</taxon>
        <taxon>Eisenbergiella</taxon>
    </lineage>
</organism>
<comment type="caution">
    <text evidence="3">The sequence shown here is derived from an EMBL/GenBank/DDBJ whole genome shotgun (WGS) entry which is preliminary data.</text>
</comment>
<dbReference type="Pfam" id="PF00753">
    <property type="entry name" value="Lactamase_B"/>
    <property type="match status" value="1"/>
</dbReference>
<dbReference type="SUPFAM" id="SSF56281">
    <property type="entry name" value="Metallo-hydrolase/oxidoreductase"/>
    <property type="match status" value="1"/>
</dbReference>
<dbReference type="Proteomes" id="UP000094067">
    <property type="component" value="Unassembled WGS sequence"/>
</dbReference>
<sequence length="293" mass="32839">MNVRTFPFFQGKNSKGRCKAIRKFLTILGWCLLIGGFMAAIWFVSAPENQVTGPVTVVCMQTEDDADASLLYQDGAAVLIDTGEETDADHILEVLEQYGVTRLDYLILSHPGADHIGGAMKILSKIQVERVVQPYYPKENKRLKKLNEWLDEQGIPVIYPTRTRRLQAGGMRLLVYPPMEKKYNDSNNYSLGVLVQHNDVNLMFAGDALRKRSEELLSIDWPEISLYKVAHHGRANSASEKLFRALQPRYAVVTARSADEIIQEVAGELGTTLYYTAEGDQVFVSDGIVLTPQ</sequence>
<evidence type="ECO:0000256" key="1">
    <source>
        <dbReference type="SAM" id="Phobius"/>
    </source>
</evidence>
<gene>
    <name evidence="3" type="ORF">BEI61_02980</name>
</gene>
<dbReference type="PANTHER" id="PTHR30619:SF1">
    <property type="entry name" value="RECOMBINATION PROTEIN 2"/>
    <property type="match status" value="1"/>
</dbReference>
<dbReference type="InterPro" id="IPR036866">
    <property type="entry name" value="RibonucZ/Hydroxyglut_hydro"/>
</dbReference>
<reference evidence="3 4" key="1">
    <citation type="submission" date="2016-07" db="EMBL/GenBank/DDBJ databases">
        <title>Characterization of isolates of Eisenbergiella tayi derived from blood cultures, using whole genome sequencing.</title>
        <authorList>
            <person name="Burdz T."/>
            <person name="Wiebe D."/>
            <person name="Huynh C."/>
            <person name="Bernard K."/>
        </authorList>
    </citation>
    <scope>NUCLEOTIDE SEQUENCE [LARGE SCALE GENOMIC DNA]</scope>
    <source>
        <strain evidence="3 4">NML 110608</strain>
    </source>
</reference>
<dbReference type="AlphaFoldDB" id="A0A1E3AEC2"/>
<feature type="domain" description="Metallo-beta-lactamase" evidence="2">
    <location>
        <begin position="66"/>
        <end position="253"/>
    </location>
</feature>
<evidence type="ECO:0000259" key="2">
    <source>
        <dbReference type="Pfam" id="PF00753"/>
    </source>
</evidence>
<dbReference type="CDD" id="cd07731">
    <property type="entry name" value="ComA-like_MBL-fold"/>
    <property type="match status" value="1"/>
</dbReference>
<dbReference type="RefSeq" id="WP_081331216.1">
    <property type="nucleotide sequence ID" value="NZ_CAJLDD010000002.1"/>
</dbReference>
<evidence type="ECO:0000313" key="3">
    <source>
        <dbReference type="EMBL" id="ODM07090.1"/>
    </source>
</evidence>
<proteinExistence type="predicted"/>
<keyword evidence="1" id="KW-0812">Transmembrane</keyword>
<dbReference type="InterPro" id="IPR052159">
    <property type="entry name" value="Competence_DNA_uptake"/>
</dbReference>
<accession>A0A1E3AEC2</accession>
<dbReference type="InterPro" id="IPR035681">
    <property type="entry name" value="ComA-like_MBL"/>
</dbReference>
<feature type="transmembrane region" description="Helical" evidence="1">
    <location>
        <begin position="24"/>
        <end position="44"/>
    </location>
</feature>
<dbReference type="PANTHER" id="PTHR30619">
    <property type="entry name" value="DNA INTERNALIZATION/COMPETENCE PROTEIN COMEC/REC2"/>
    <property type="match status" value="1"/>
</dbReference>
<evidence type="ECO:0000313" key="4">
    <source>
        <dbReference type="Proteomes" id="UP000094067"/>
    </source>
</evidence>
<protein>
    <submittedName>
        <fullName evidence="3">ComEC family competence protein</fullName>
    </submittedName>
</protein>
<dbReference type="Gene3D" id="3.60.15.10">
    <property type="entry name" value="Ribonuclease Z/Hydroxyacylglutathione hydrolase-like"/>
    <property type="match status" value="1"/>
</dbReference>
<name>A0A1E3AEC2_9FIRM</name>
<dbReference type="InterPro" id="IPR001279">
    <property type="entry name" value="Metallo-B-lactamas"/>
</dbReference>